<dbReference type="PANTHER" id="PTHR10742:SF410">
    <property type="entry name" value="LYSINE-SPECIFIC HISTONE DEMETHYLASE 2"/>
    <property type="match status" value="1"/>
</dbReference>
<dbReference type="EMBL" id="CP042806">
    <property type="protein sequence ID" value="QEE26634.1"/>
    <property type="molecule type" value="Genomic_DNA"/>
</dbReference>
<dbReference type="KEGG" id="talb:FTW19_00595"/>
<evidence type="ECO:0000256" key="2">
    <source>
        <dbReference type="ARBA" id="ARBA00005833"/>
    </source>
</evidence>
<evidence type="ECO:0000256" key="6">
    <source>
        <dbReference type="ARBA" id="ARBA00047321"/>
    </source>
</evidence>
<sequence length="519" mass="56725">MSPTRRVFIQRMAQLGGYSAAYSTMHLLGLMPASGASPLPELPADFGKGKKVVVLGAGISGLVTAYELRKAGFTVTVLEARHRPGGRSWSVRNGTTVEFVDGTKQECSWEEGHYLNAGPARIPSHHTHILDYCQELNVPLEVEINFSRSALMQSDSLNGGKAVEERQVVHDTRGYIAELLSKAISGHALDQELTKDDAERMYYFLRGFGDLNGQSKYTGTTRAGFVAPRGAGPAVAKLHDPLKLSELLAADLSKGVLYEEQIDWQATMFQPVGGMDRIGYGFAKALGEIIVYEAPVTEITTGPNSVTVAYMKKGAAQTIMADWCVCTMPIPVLAKTKNNFTAATQKAFTGIPMTTNYKIAWESPRFWEKENRIYGGISFPRQTVDLVWYPSDKLFSKTGILIGGFNAERDDVSRQFTPFGALSRQGKLDASRAAVEKLHPGKSSLLTKPIYVSWENIPYSLGCFANNHLDGTEAAYSQLDKPEGRTIFAGDYLSHLVGWQEGAALSGHRAIARIAAEKV</sequence>
<dbReference type="Proteomes" id="UP000321820">
    <property type="component" value="Chromosome"/>
</dbReference>
<protein>
    <recommendedName>
        <fullName evidence="4">Tryptophan 2-monooxygenase</fullName>
        <ecNumber evidence="3">1.13.12.3</ecNumber>
    </recommendedName>
</protein>
<dbReference type="GO" id="GO:0050361">
    <property type="term" value="F:tryptophan 2-monooxygenase activity"/>
    <property type="evidence" value="ECO:0007669"/>
    <property type="project" value="UniProtKB-EC"/>
</dbReference>
<feature type="domain" description="Amine oxidase" evidence="7">
    <location>
        <begin position="59"/>
        <end position="514"/>
    </location>
</feature>
<dbReference type="InterPro" id="IPR050281">
    <property type="entry name" value="Flavin_monoamine_oxidase"/>
</dbReference>
<dbReference type="SUPFAM" id="SSF51905">
    <property type="entry name" value="FAD/NAD(P)-binding domain"/>
    <property type="match status" value="1"/>
</dbReference>
<dbReference type="OrthoDB" id="25353at2"/>
<dbReference type="Pfam" id="PF01593">
    <property type="entry name" value="Amino_oxidase"/>
    <property type="match status" value="1"/>
</dbReference>
<dbReference type="PANTHER" id="PTHR10742">
    <property type="entry name" value="FLAVIN MONOAMINE OXIDASE"/>
    <property type="match status" value="1"/>
</dbReference>
<keyword evidence="5" id="KW-0073">Auxin biosynthesis</keyword>
<evidence type="ECO:0000256" key="4">
    <source>
        <dbReference type="ARBA" id="ARBA00017871"/>
    </source>
</evidence>
<reference evidence="8 9" key="1">
    <citation type="submission" date="2019-08" db="EMBL/GenBank/DDBJ databases">
        <title>Complete genome sequence of Terriglobus albidus strain ORNL.</title>
        <authorList>
            <person name="Podar M."/>
        </authorList>
    </citation>
    <scope>NUCLEOTIDE SEQUENCE [LARGE SCALE GENOMIC DNA]</scope>
    <source>
        <strain evidence="8 9">ORNL</strain>
    </source>
</reference>
<evidence type="ECO:0000313" key="8">
    <source>
        <dbReference type="EMBL" id="QEE26634.1"/>
    </source>
</evidence>
<evidence type="ECO:0000256" key="5">
    <source>
        <dbReference type="ARBA" id="ARBA00023070"/>
    </source>
</evidence>
<dbReference type="PROSITE" id="PS51318">
    <property type="entry name" value="TAT"/>
    <property type="match status" value="1"/>
</dbReference>
<dbReference type="InterPro" id="IPR036188">
    <property type="entry name" value="FAD/NAD-bd_sf"/>
</dbReference>
<dbReference type="Gene3D" id="3.50.50.60">
    <property type="entry name" value="FAD/NAD(P)-binding domain"/>
    <property type="match status" value="1"/>
</dbReference>
<proteinExistence type="inferred from homology"/>
<evidence type="ECO:0000313" key="9">
    <source>
        <dbReference type="Proteomes" id="UP000321820"/>
    </source>
</evidence>
<dbReference type="RefSeq" id="WP_147645772.1">
    <property type="nucleotide sequence ID" value="NZ_CP042806.1"/>
</dbReference>
<dbReference type="AlphaFoldDB" id="A0A5B9E4Z2"/>
<evidence type="ECO:0000256" key="1">
    <source>
        <dbReference type="ARBA" id="ARBA00004814"/>
    </source>
</evidence>
<comment type="similarity">
    <text evidence="2">Belongs to the tryptophan 2-monooxygenase family.</text>
</comment>
<accession>A0A5B9E4Z2</accession>
<dbReference type="Gene3D" id="1.20.1440.240">
    <property type="match status" value="1"/>
</dbReference>
<evidence type="ECO:0000256" key="3">
    <source>
        <dbReference type="ARBA" id="ARBA00012535"/>
    </source>
</evidence>
<dbReference type="InterPro" id="IPR006311">
    <property type="entry name" value="TAT_signal"/>
</dbReference>
<comment type="catalytic activity">
    <reaction evidence="6">
        <text>L-tryptophan + O2 = indole-3-acetamide + CO2 + H2O</text>
        <dbReference type="Rhea" id="RHEA:16165"/>
        <dbReference type="ChEBI" id="CHEBI:15377"/>
        <dbReference type="ChEBI" id="CHEBI:15379"/>
        <dbReference type="ChEBI" id="CHEBI:16031"/>
        <dbReference type="ChEBI" id="CHEBI:16526"/>
        <dbReference type="ChEBI" id="CHEBI:57912"/>
        <dbReference type="EC" id="1.13.12.3"/>
    </reaction>
</comment>
<comment type="pathway">
    <text evidence="1">Plant hormone metabolism; auxin biosynthesis.</text>
</comment>
<gene>
    <name evidence="8" type="ORF">FTW19_00595</name>
</gene>
<dbReference type="InterPro" id="IPR002937">
    <property type="entry name" value="Amino_oxidase"/>
</dbReference>
<dbReference type="GO" id="GO:0009851">
    <property type="term" value="P:auxin biosynthetic process"/>
    <property type="evidence" value="ECO:0007669"/>
    <property type="project" value="UniProtKB-KW"/>
</dbReference>
<dbReference type="Gene3D" id="3.90.660.10">
    <property type="match status" value="1"/>
</dbReference>
<evidence type="ECO:0000259" key="7">
    <source>
        <dbReference type="Pfam" id="PF01593"/>
    </source>
</evidence>
<keyword evidence="9" id="KW-1185">Reference proteome</keyword>
<dbReference type="SUPFAM" id="SSF54373">
    <property type="entry name" value="FAD-linked reductases, C-terminal domain"/>
    <property type="match status" value="1"/>
</dbReference>
<dbReference type="EC" id="1.13.12.3" evidence="3"/>
<name>A0A5B9E4Z2_9BACT</name>
<organism evidence="8 9">
    <name type="scientific">Terriglobus albidus</name>
    <dbReference type="NCBI Taxonomy" id="1592106"/>
    <lineage>
        <taxon>Bacteria</taxon>
        <taxon>Pseudomonadati</taxon>
        <taxon>Acidobacteriota</taxon>
        <taxon>Terriglobia</taxon>
        <taxon>Terriglobales</taxon>
        <taxon>Acidobacteriaceae</taxon>
        <taxon>Terriglobus</taxon>
    </lineage>
</organism>